<dbReference type="Gene3D" id="3.30.1490.20">
    <property type="entry name" value="ATP-grasp fold, A domain"/>
    <property type="match status" value="1"/>
</dbReference>
<accession>A0A0P8AIF5</accession>
<dbReference type="GO" id="GO:0005737">
    <property type="term" value="C:cytoplasm"/>
    <property type="evidence" value="ECO:0007669"/>
    <property type="project" value="TreeGrafter"/>
</dbReference>
<keyword evidence="3 4" id="KW-0067">ATP-binding</keyword>
<sequence>MKKIGISVTDPADWTGIALHNSVMQCGMEALAFSFNEATSNIPSGKLYSGEIDLTTLDAIIVRDLGPSTRNDVSFRFDILCQLEDLGIAVINSPDSIARSANKYVSSYMFRNNGINTPVTLVTNSREEALDALASFGRAVVKPVFGYKGIGVECVKNNEMGRQKLKVLLEKNGLVYIQEFIPNPGRDIRVFVVNNKVMGSIYRIAPEGSWINNLSQGGSAKPCILTGEQEKLSLKASEVIGTTYAGVDIIEGDKPYVIEINGTPSGKGIFEACGVDVTIDIIEYLKDLIK</sequence>
<dbReference type="InterPro" id="IPR011761">
    <property type="entry name" value="ATP-grasp"/>
</dbReference>
<dbReference type="InterPro" id="IPR004666">
    <property type="entry name" value="Rp_bS6_RimK/Lys_biosynth_LsyX"/>
</dbReference>
<dbReference type="PROSITE" id="PS50975">
    <property type="entry name" value="ATP_GRASP"/>
    <property type="match status" value="1"/>
</dbReference>
<dbReference type="Proteomes" id="UP000050360">
    <property type="component" value="Unassembled WGS sequence"/>
</dbReference>
<evidence type="ECO:0000256" key="4">
    <source>
        <dbReference type="PROSITE-ProRule" id="PRU00409"/>
    </source>
</evidence>
<keyword evidence="2 4" id="KW-0547">Nucleotide-binding</keyword>
<name>A0A0P8AIF5_9EURY</name>
<dbReference type="PANTHER" id="PTHR21621:SF0">
    <property type="entry name" value="BETA-CITRYLGLUTAMATE SYNTHASE B-RELATED"/>
    <property type="match status" value="1"/>
</dbReference>
<dbReference type="Gene3D" id="3.40.50.20">
    <property type="match status" value="1"/>
</dbReference>
<evidence type="ECO:0000313" key="6">
    <source>
        <dbReference type="EMBL" id="KPQ44341.1"/>
    </source>
</evidence>
<evidence type="ECO:0000256" key="2">
    <source>
        <dbReference type="ARBA" id="ARBA00022741"/>
    </source>
</evidence>
<organism evidence="6 7">
    <name type="scientific">Candidatus Methanoperedens nitratireducens</name>
    <dbReference type="NCBI Taxonomy" id="1392998"/>
    <lineage>
        <taxon>Archaea</taxon>
        <taxon>Methanobacteriati</taxon>
        <taxon>Methanobacteriota</taxon>
        <taxon>Stenosarchaea group</taxon>
        <taxon>Methanomicrobia</taxon>
        <taxon>Methanosarcinales</taxon>
        <taxon>ANME-2 cluster</taxon>
        <taxon>Candidatus Methanoperedentaceae</taxon>
        <taxon>Candidatus Methanoperedens</taxon>
    </lineage>
</organism>
<evidence type="ECO:0000259" key="5">
    <source>
        <dbReference type="PROSITE" id="PS50975"/>
    </source>
</evidence>
<dbReference type="GO" id="GO:0005524">
    <property type="term" value="F:ATP binding"/>
    <property type="evidence" value="ECO:0007669"/>
    <property type="project" value="UniProtKB-UniRule"/>
</dbReference>
<dbReference type="SUPFAM" id="SSF56059">
    <property type="entry name" value="Glutathione synthetase ATP-binding domain-like"/>
    <property type="match status" value="1"/>
</dbReference>
<dbReference type="Gene3D" id="3.30.470.20">
    <property type="entry name" value="ATP-grasp fold, B domain"/>
    <property type="match status" value="1"/>
</dbReference>
<dbReference type="Pfam" id="PF08443">
    <property type="entry name" value="RimK"/>
    <property type="match status" value="1"/>
</dbReference>
<dbReference type="AlphaFoldDB" id="A0A0P8AIF5"/>
<gene>
    <name evidence="6" type="ORF">MPEBLZ_01097</name>
</gene>
<dbReference type="NCBIfam" id="TIGR00768">
    <property type="entry name" value="rimK_fam"/>
    <property type="match status" value="1"/>
</dbReference>
<evidence type="ECO:0000256" key="1">
    <source>
        <dbReference type="ARBA" id="ARBA00022723"/>
    </source>
</evidence>
<reference evidence="6 7" key="1">
    <citation type="submission" date="2015-09" db="EMBL/GenBank/DDBJ databases">
        <title>A metagenomics-based metabolic model of nitrate-dependent anaerobic oxidation of methane by Methanoperedens-like archaea.</title>
        <authorList>
            <person name="Arshad A."/>
            <person name="Speth D.R."/>
            <person name="De Graaf R.M."/>
            <person name="Op Den Camp H.J."/>
            <person name="Jetten M.S."/>
            <person name="Welte C.U."/>
        </authorList>
    </citation>
    <scope>NUCLEOTIDE SEQUENCE [LARGE SCALE GENOMIC DNA]</scope>
</reference>
<dbReference type="PANTHER" id="PTHR21621">
    <property type="entry name" value="RIBOSOMAL PROTEIN S6 MODIFICATION PROTEIN"/>
    <property type="match status" value="1"/>
</dbReference>
<comment type="caution">
    <text evidence="6">The sequence shown here is derived from an EMBL/GenBank/DDBJ whole genome shotgun (WGS) entry which is preliminary data.</text>
</comment>
<dbReference type="InterPro" id="IPR013651">
    <property type="entry name" value="ATP-grasp_RimK-type"/>
</dbReference>
<dbReference type="EMBL" id="LKCM01000099">
    <property type="protein sequence ID" value="KPQ44341.1"/>
    <property type="molecule type" value="Genomic_DNA"/>
</dbReference>
<evidence type="ECO:0000313" key="7">
    <source>
        <dbReference type="Proteomes" id="UP000050360"/>
    </source>
</evidence>
<dbReference type="InterPro" id="IPR013815">
    <property type="entry name" value="ATP_grasp_subdomain_1"/>
</dbReference>
<feature type="domain" description="ATP-grasp" evidence="5">
    <location>
        <begin position="107"/>
        <end position="286"/>
    </location>
</feature>
<keyword evidence="1" id="KW-0479">Metal-binding</keyword>
<protein>
    <submittedName>
        <fullName evidence="6">Ribosomal protein S6 modification protein</fullName>
    </submittedName>
</protein>
<proteinExistence type="predicted"/>
<dbReference type="GO" id="GO:0046872">
    <property type="term" value="F:metal ion binding"/>
    <property type="evidence" value="ECO:0007669"/>
    <property type="project" value="UniProtKB-KW"/>
</dbReference>
<evidence type="ECO:0000256" key="3">
    <source>
        <dbReference type="ARBA" id="ARBA00022840"/>
    </source>
</evidence>
<dbReference type="GO" id="GO:0016879">
    <property type="term" value="F:ligase activity, forming carbon-nitrogen bonds"/>
    <property type="evidence" value="ECO:0007669"/>
    <property type="project" value="TreeGrafter"/>
</dbReference>